<feature type="transmembrane region" description="Helical" evidence="7">
    <location>
        <begin position="196"/>
        <end position="217"/>
    </location>
</feature>
<protein>
    <recommendedName>
        <fullName evidence="10">Urea transporter</fullName>
    </recommendedName>
</protein>
<dbReference type="RefSeq" id="WP_067239097.1">
    <property type="nucleotide sequence ID" value="NZ_LZMZ01000054.1"/>
</dbReference>
<feature type="transmembrane region" description="Helical" evidence="7">
    <location>
        <begin position="127"/>
        <end position="152"/>
    </location>
</feature>
<proteinExistence type="inferred from homology"/>
<dbReference type="AlphaFoldDB" id="A0A1B8Q8G4"/>
<evidence type="ECO:0000256" key="5">
    <source>
        <dbReference type="ARBA" id="ARBA00022989"/>
    </source>
</evidence>
<evidence type="ECO:0000256" key="3">
    <source>
        <dbReference type="ARBA" id="ARBA00022475"/>
    </source>
</evidence>
<sequence length="301" mass="30590">MTSTTNALHAHPRTALPLALVRGIGQIMLQSNGWTGLLFLLGLLVGNWQVAVGTLIGAAVGTLTAYTLRFDAQGITNGLYGFSPALVGAAAVFFFGLNLPAVVLGVIGAAVAAWLQRTLAQRKVAAYTLPFVVVAWVVHVVGVYGLGLAGAADVQPLVDLPVGAWAALFNGIGQVIFQGAPVAGVLFVIGLAVAGAVSAAAGVLGALIGILLAILTGQAQADIALGLFGYNSALAAITLAGQPARTAWAAVCWVVVAAVVAFILQLLFSQFTGMDMLGGVLTLPFVVAVWMVAGLRRVVNA</sequence>
<dbReference type="PANTHER" id="PTHR10464">
    <property type="entry name" value="UREA TRANSPORTER"/>
    <property type="match status" value="1"/>
</dbReference>
<evidence type="ECO:0000256" key="6">
    <source>
        <dbReference type="ARBA" id="ARBA00023136"/>
    </source>
</evidence>
<keyword evidence="3" id="KW-1003">Cell membrane</keyword>
<reference evidence="8 9" key="1">
    <citation type="submission" date="2016-06" db="EMBL/GenBank/DDBJ databases">
        <title>Draft genome of Moraxella atlantae CCUG 66109.</title>
        <authorList>
            <person name="Salva-Serra F."/>
            <person name="Engstrom-Jakobsson H."/>
            <person name="Thorell K."/>
            <person name="Gonzales-Siles L."/>
            <person name="Karlsson R."/>
            <person name="Boulund F."/>
            <person name="Engstrand L."/>
            <person name="Kristiansson E."/>
            <person name="Moore E."/>
        </authorList>
    </citation>
    <scope>NUCLEOTIDE SEQUENCE [LARGE SCALE GENOMIC DNA]</scope>
    <source>
        <strain evidence="8 9">CCUG 66109</strain>
    </source>
</reference>
<evidence type="ECO:0000256" key="7">
    <source>
        <dbReference type="SAM" id="Phobius"/>
    </source>
</evidence>
<accession>A0A1B8Q8G4</accession>
<evidence type="ECO:0000256" key="1">
    <source>
        <dbReference type="ARBA" id="ARBA00004651"/>
    </source>
</evidence>
<feature type="transmembrane region" description="Helical" evidence="7">
    <location>
        <begin position="86"/>
        <end position="115"/>
    </location>
</feature>
<dbReference type="InterPro" id="IPR029020">
    <property type="entry name" value="Ammonium/urea_transptr"/>
</dbReference>
<dbReference type="GO" id="GO:0015204">
    <property type="term" value="F:urea transmembrane transporter activity"/>
    <property type="evidence" value="ECO:0007669"/>
    <property type="project" value="InterPro"/>
</dbReference>
<dbReference type="Gene3D" id="1.10.3430.10">
    <property type="entry name" value="Ammonium transporter AmtB like domains"/>
    <property type="match status" value="1"/>
</dbReference>
<dbReference type="InterPro" id="IPR004937">
    <property type="entry name" value="Urea_transporter"/>
</dbReference>
<keyword evidence="5 7" id="KW-1133">Transmembrane helix</keyword>
<comment type="subcellular location">
    <subcellularLocation>
        <location evidence="1">Cell membrane</location>
        <topology evidence="1">Multi-pass membrane protein</topology>
    </subcellularLocation>
</comment>
<feature type="transmembrane region" description="Helical" evidence="7">
    <location>
        <begin position="223"/>
        <end position="240"/>
    </location>
</feature>
<name>A0A1B8Q8G4_9GAMM</name>
<feature type="transmembrane region" description="Helical" evidence="7">
    <location>
        <begin position="164"/>
        <end position="189"/>
    </location>
</feature>
<keyword evidence="6 7" id="KW-0472">Membrane</keyword>
<dbReference type="PANTHER" id="PTHR10464:SF4">
    <property type="entry name" value="UREA TRANSPORTER"/>
    <property type="match status" value="1"/>
</dbReference>
<feature type="transmembrane region" description="Helical" evidence="7">
    <location>
        <begin position="37"/>
        <end position="66"/>
    </location>
</feature>
<dbReference type="EMBL" id="LZMZ01000054">
    <property type="protein sequence ID" value="OBX72969.1"/>
    <property type="molecule type" value="Genomic_DNA"/>
</dbReference>
<dbReference type="OrthoDB" id="279428at2"/>
<dbReference type="STRING" id="34059.A9308_01730"/>
<evidence type="ECO:0000256" key="2">
    <source>
        <dbReference type="ARBA" id="ARBA00005914"/>
    </source>
</evidence>
<comment type="similarity">
    <text evidence="2">Belongs to the urea transporter family.</text>
</comment>
<dbReference type="Pfam" id="PF03253">
    <property type="entry name" value="UT"/>
    <property type="match status" value="1"/>
</dbReference>
<feature type="transmembrane region" description="Helical" evidence="7">
    <location>
        <begin position="247"/>
        <end position="268"/>
    </location>
</feature>
<dbReference type="GO" id="GO:0005886">
    <property type="term" value="C:plasma membrane"/>
    <property type="evidence" value="ECO:0007669"/>
    <property type="project" value="UniProtKB-SubCell"/>
</dbReference>
<comment type="caution">
    <text evidence="8">The sequence shown here is derived from an EMBL/GenBank/DDBJ whole genome shotgun (WGS) entry which is preliminary data.</text>
</comment>
<evidence type="ECO:0008006" key="10">
    <source>
        <dbReference type="Google" id="ProtNLM"/>
    </source>
</evidence>
<dbReference type="Proteomes" id="UP000092508">
    <property type="component" value="Unassembled WGS sequence"/>
</dbReference>
<gene>
    <name evidence="8" type="ORF">A9308_01730</name>
</gene>
<feature type="transmembrane region" description="Helical" evidence="7">
    <location>
        <begin position="274"/>
        <end position="295"/>
    </location>
</feature>
<evidence type="ECO:0000313" key="8">
    <source>
        <dbReference type="EMBL" id="OBX72969.1"/>
    </source>
</evidence>
<organism evidence="8 9">
    <name type="scientific">Faucicola atlantae</name>
    <dbReference type="NCBI Taxonomy" id="34059"/>
    <lineage>
        <taxon>Bacteria</taxon>
        <taxon>Pseudomonadati</taxon>
        <taxon>Pseudomonadota</taxon>
        <taxon>Gammaproteobacteria</taxon>
        <taxon>Moraxellales</taxon>
        <taxon>Moraxellaceae</taxon>
        <taxon>Faucicola</taxon>
    </lineage>
</organism>
<evidence type="ECO:0000313" key="9">
    <source>
        <dbReference type="Proteomes" id="UP000092508"/>
    </source>
</evidence>
<evidence type="ECO:0000256" key="4">
    <source>
        <dbReference type="ARBA" id="ARBA00022692"/>
    </source>
</evidence>
<keyword evidence="4 7" id="KW-0812">Transmembrane</keyword>